<evidence type="ECO:0000313" key="2">
    <source>
        <dbReference type="Proteomes" id="UP000315471"/>
    </source>
</evidence>
<dbReference type="EMBL" id="SJPY01000009">
    <property type="protein sequence ID" value="TWU35844.1"/>
    <property type="molecule type" value="Genomic_DNA"/>
</dbReference>
<name>A0A5C6DID4_9BACT</name>
<keyword evidence="2" id="KW-1185">Reference proteome</keyword>
<comment type="caution">
    <text evidence="1">The sequence shown here is derived from an EMBL/GenBank/DDBJ whole genome shotgun (WGS) entry which is preliminary data.</text>
</comment>
<organism evidence="1 2">
    <name type="scientific">Novipirellula aureliae</name>
    <dbReference type="NCBI Taxonomy" id="2527966"/>
    <lineage>
        <taxon>Bacteria</taxon>
        <taxon>Pseudomonadati</taxon>
        <taxon>Planctomycetota</taxon>
        <taxon>Planctomycetia</taxon>
        <taxon>Pirellulales</taxon>
        <taxon>Pirellulaceae</taxon>
        <taxon>Novipirellula</taxon>
    </lineage>
</organism>
<sequence length="146" mass="16383">MILIPRKIQSAVVASIAIVLLHDTVVAQSPTRANRLFQIQRDQLSDALGANHPAVLAATARVELDRQSRTQTHSIVDLPKPDQKSQLNQVINAFSDLASETNHKSQLKRVVDAFNDLVSENYKLKRRILELEKKLERLEEKKAGAE</sequence>
<gene>
    <name evidence="1" type="ORF">Q31b_52800</name>
</gene>
<dbReference type="Proteomes" id="UP000315471">
    <property type="component" value="Unassembled WGS sequence"/>
</dbReference>
<protein>
    <submittedName>
        <fullName evidence="1">Uncharacterized protein</fullName>
    </submittedName>
</protein>
<proteinExistence type="predicted"/>
<reference evidence="1 2" key="1">
    <citation type="submission" date="2019-02" db="EMBL/GenBank/DDBJ databases">
        <title>Deep-cultivation of Planctomycetes and their phenomic and genomic characterization uncovers novel biology.</title>
        <authorList>
            <person name="Wiegand S."/>
            <person name="Jogler M."/>
            <person name="Boedeker C."/>
            <person name="Pinto D."/>
            <person name="Vollmers J."/>
            <person name="Rivas-Marin E."/>
            <person name="Kohn T."/>
            <person name="Peeters S.H."/>
            <person name="Heuer A."/>
            <person name="Rast P."/>
            <person name="Oberbeckmann S."/>
            <person name="Bunk B."/>
            <person name="Jeske O."/>
            <person name="Meyerdierks A."/>
            <person name="Storesund J.E."/>
            <person name="Kallscheuer N."/>
            <person name="Luecker S."/>
            <person name="Lage O.M."/>
            <person name="Pohl T."/>
            <person name="Merkel B.J."/>
            <person name="Hornburger P."/>
            <person name="Mueller R.-W."/>
            <person name="Bruemmer F."/>
            <person name="Labrenz M."/>
            <person name="Spormann A.M."/>
            <person name="Op Den Camp H."/>
            <person name="Overmann J."/>
            <person name="Amann R."/>
            <person name="Jetten M.S.M."/>
            <person name="Mascher T."/>
            <person name="Medema M.H."/>
            <person name="Devos D.P."/>
            <person name="Kaster A.-K."/>
            <person name="Ovreas L."/>
            <person name="Rohde M."/>
            <person name="Galperin M.Y."/>
            <person name="Jogler C."/>
        </authorList>
    </citation>
    <scope>NUCLEOTIDE SEQUENCE [LARGE SCALE GENOMIC DNA]</scope>
    <source>
        <strain evidence="1 2">Q31b</strain>
    </source>
</reference>
<dbReference type="RefSeq" id="WP_146602351.1">
    <property type="nucleotide sequence ID" value="NZ_SJPY01000009.1"/>
</dbReference>
<accession>A0A5C6DID4</accession>
<dbReference type="AlphaFoldDB" id="A0A5C6DID4"/>
<evidence type="ECO:0000313" key="1">
    <source>
        <dbReference type="EMBL" id="TWU35844.1"/>
    </source>
</evidence>